<proteinExistence type="predicted"/>
<accession>A0A9Q1FQ53</accession>
<evidence type="ECO:0000313" key="2">
    <source>
        <dbReference type="Proteomes" id="UP001152622"/>
    </source>
</evidence>
<keyword evidence="2" id="KW-1185">Reference proteome</keyword>
<sequence length="101" mass="11678">MTIRLLLTTTKKMADRIAHFPLWLYALPLWTVGGLRYEEIDIKKWSLISVIYSRYAPDDTELQEVLLTGLRFIGNHVRFAQRCTGSARDLQDYSCVLQKGS</sequence>
<evidence type="ECO:0000313" key="1">
    <source>
        <dbReference type="EMBL" id="KAJ8364057.1"/>
    </source>
</evidence>
<dbReference type="AlphaFoldDB" id="A0A9Q1FQ53"/>
<gene>
    <name evidence="1" type="ORF">SKAU_G00128880</name>
</gene>
<name>A0A9Q1FQ53_SYNKA</name>
<organism evidence="1 2">
    <name type="scientific">Synaphobranchus kaupii</name>
    <name type="common">Kaup's arrowtooth eel</name>
    <dbReference type="NCBI Taxonomy" id="118154"/>
    <lineage>
        <taxon>Eukaryota</taxon>
        <taxon>Metazoa</taxon>
        <taxon>Chordata</taxon>
        <taxon>Craniata</taxon>
        <taxon>Vertebrata</taxon>
        <taxon>Euteleostomi</taxon>
        <taxon>Actinopterygii</taxon>
        <taxon>Neopterygii</taxon>
        <taxon>Teleostei</taxon>
        <taxon>Anguilliformes</taxon>
        <taxon>Synaphobranchidae</taxon>
        <taxon>Synaphobranchus</taxon>
    </lineage>
</organism>
<reference evidence="1" key="1">
    <citation type="journal article" date="2023" name="Science">
        <title>Genome structures resolve the early diversification of teleost fishes.</title>
        <authorList>
            <person name="Parey E."/>
            <person name="Louis A."/>
            <person name="Montfort J."/>
            <person name="Bouchez O."/>
            <person name="Roques C."/>
            <person name="Iampietro C."/>
            <person name="Lluch J."/>
            <person name="Castinel A."/>
            <person name="Donnadieu C."/>
            <person name="Desvignes T."/>
            <person name="Floi Bucao C."/>
            <person name="Jouanno E."/>
            <person name="Wen M."/>
            <person name="Mejri S."/>
            <person name="Dirks R."/>
            <person name="Jansen H."/>
            <person name="Henkel C."/>
            <person name="Chen W.J."/>
            <person name="Zahm M."/>
            <person name="Cabau C."/>
            <person name="Klopp C."/>
            <person name="Thompson A.W."/>
            <person name="Robinson-Rechavi M."/>
            <person name="Braasch I."/>
            <person name="Lecointre G."/>
            <person name="Bobe J."/>
            <person name="Postlethwait J.H."/>
            <person name="Berthelot C."/>
            <person name="Roest Crollius H."/>
            <person name="Guiguen Y."/>
        </authorList>
    </citation>
    <scope>NUCLEOTIDE SEQUENCE</scope>
    <source>
        <strain evidence="1">WJC10195</strain>
    </source>
</reference>
<dbReference type="EMBL" id="JAINUF010000004">
    <property type="protein sequence ID" value="KAJ8364057.1"/>
    <property type="molecule type" value="Genomic_DNA"/>
</dbReference>
<protein>
    <submittedName>
        <fullName evidence="1">Uncharacterized protein</fullName>
    </submittedName>
</protein>
<dbReference type="Proteomes" id="UP001152622">
    <property type="component" value="Chromosome 4"/>
</dbReference>
<comment type="caution">
    <text evidence="1">The sequence shown here is derived from an EMBL/GenBank/DDBJ whole genome shotgun (WGS) entry which is preliminary data.</text>
</comment>